<dbReference type="PROSITE" id="PS50937">
    <property type="entry name" value="HTH_MERR_2"/>
    <property type="match status" value="1"/>
</dbReference>
<dbReference type="InterPro" id="IPR014710">
    <property type="entry name" value="RmlC-like_jellyroll"/>
</dbReference>
<dbReference type="SMART" id="SM00422">
    <property type="entry name" value="HTH_MERR"/>
    <property type="match status" value="1"/>
</dbReference>
<dbReference type="PROSITE" id="PS00552">
    <property type="entry name" value="HTH_MERR_1"/>
    <property type="match status" value="1"/>
</dbReference>
<reference evidence="5" key="1">
    <citation type="journal article" date="2014" name="BMC Genomics">
        <title>Genome sequencing of two Neorhizobium galegae strains reveals a noeT gene responsible for the unusual acetylation of the nodulation factors.</title>
        <authorList>
            <person name="Osterman J."/>
            <person name="Marsh J."/>
            <person name="Laine P.K."/>
            <person name="Zeng Z."/>
            <person name="Alatalo E."/>
            <person name="Sullivan J.T."/>
            <person name="Young J.P."/>
            <person name="Thomas-Oates J."/>
            <person name="Paulin L."/>
            <person name="Lindstrom K."/>
        </authorList>
    </citation>
    <scope>NUCLEOTIDE SEQUENCE [LARGE SCALE GENOMIC DNA]</scope>
    <source>
        <strain evidence="5">HAMBI 1141</strain>
        <plasmid evidence="5">II</plasmid>
    </source>
</reference>
<dbReference type="InterPro" id="IPR010982">
    <property type="entry name" value="Lambda_DNA-bd_dom_sf"/>
</dbReference>
<dbReference type="Gene3D" id="1.10.260.40">
    <property type="entry name" value="lambda repressor-like DNA-binding domains"/>
    <property type="match status" value="1"/>
</dbReference>
<dbReference type="SUPFAM" id="SSF46955">
    <property type="entry name" value="Putative DNA-binding domain"/>
    <property type="match status" value="1"/>
</dbReference>
<dbReference type="Gene3D" id="1.10.1660.10">
    <property type="match status" value="1"/>
</dbReference>
<dbReference type="InterPro" id="IPR000551">
    <property type="entry name" value="MerR-type_HTH_dom"/>
</dbReference>
<dbReference type="GO" id="GO:0003677">
    <property type="term" value="F:DNA binding"/>
    <property type="evidence" value="ECO:0007669"/>
    <property type="project" value="UniProtKB-KW"/>
</dbReference>
<dbReference type="PANTHER" id="PTHR46797">
    <property type="entry name" value="HTH-TYPE TRANSCRIPTIONAL REGULATOR"/>
    <property type="match status" value="1"/>
</dbReference>
<gene>
    <name evidence="4" type="ORF">RG1141_PA08090</name>
</gene>
<dbReference type="PANTHER" id="PTHR46797:SF1">
    <property type="entry name" value="METHYLPHOSPHONATE SYNTHASE"/>
    <property type="match status" value="1"/>
</dbReference>
<dbReference type="PROSITE" id="PS50943">
    <property type="entry name" value="HTH_CROC1"/>
    <property type="match status" value="1"/>
</dbReference>
<dbReference type="HOGENOM" id="CLU_085376_1_1_5"/>
<keyword evidence="1" id="KW-0238">DNA-binding</keyword>
<name>A0A068THT6_NEOGA</name>
<dbReference type="SUPFAM" id="SSF51182">
    <property type="entry name" value="RmlC-like cupins"/>
    <property type="match status" value="1"/>
</dbReference>
<dbReference type="eggNOG" id="COG1396">
    <property type="taxonomic scope" value="Bacteria"/>
</dbReference>
<dbReference type="CDD" id="cd02209">
    <property type="entry name" value="cupin_XRE_C"/>
    <property type="match status" value="1"/>
</dbReference>
<protein>
    <submittedName>
        <fullName evidence="4">Transcriptional regulator, XRE family with cupin sensor</fullName>
    </submittedName>
</protein>
<dbReference type="Pfam" id="PF13411">
    <property type="entry name" value="MerR_1"/>
    <property type="match status" value="1"/>
</dbReference>
<dbReference type="GO" id="GO:0003700">
    <property type="term" value="F:DNA-binding transcription factor activity"/>
    <property type="evidence" value="ECO:0007669"/>
    <property type="project" value="TreeGrafter"/>
</dbReference>
<dbReference type="CDD" id="cd00093">
    <property type="entry name" value="HTH_XRE"/>
    <property type="match status" value="1"/>
</dbReference>
<dbReference type="eggNOG" id="COG1917">
    <property type="taxonomic scope" value="Bacteria"/>
</dbReference>
<evidence type="ECO:0000259" key="2">
    <source>
        <dbReference type="PROSITE" id="PS50937"/>
    </source>
</evidence>
<feature type="domain" description="HTH merR-type" evidence="2">
    <location>
        <begin position="10"/>
        <end position="79"/>
    </location>
</feature>
<proteinExistence type="predicted"/>
<dbReference type="Proteomes" id="UP000028186">
    <property type="component" value="Plasmid pHAMBI1141a"/>
</dbReference>
<evidence type="ECO:0000259" key="3">
    <source>
        <dbReference type="PROSITE" id="PS50943"/>
    </source>
</evidence>
<organism evidence="4 5">
    <name type="scientific">Neorhizobium galegae bv. officinalis bv. officinalis str. HAMBI 1141</name>
    <dbReference type="NCBI Taxonomy" id="1028801"/>
    <lineage>
        <taxon>Bacteria</taxon>
        <taxon>Pseudomonadati</taxon>
        <taxon>Pseudomonadota</taxon>
        <taxon>Alphaproteobacteria</taxon>
        <taxon>Hyphomicrobiales</taxon>
        <taxon>Rhizobiaceae</taxon>
        <taxon>Rhizobium/Agrobacterium group</taxon>
        <taxon>Neorhizobium</taxon>
    </lineage>
</organism>
<evidence type="ECO:0000313" key="5">
    <source>
        <dbReference type="Proteomes" id="UP000028186"/>
    </source>
</evidence>
<evidence type="ECO:0000256" key="1">
    <source>
        <dbReference type="ARBA" id="ARBA00023125"/>
    </source>
</evidence>
<accession>A0A068THT6</accession>
<dbReference type="KEGG" id="ngl:RG1141_PA08090"/>
<dbReference type="InterPro" id="IPR013096">
    <property type="entry name" value="Cupin_2"/>
</dbReference>
<dbReference type="RefSeq" id="WP_040124813.1">
    <property type="nucleotide sequence ID" value="NZ_HG938356.1"/>
</dbReference>
<dbReference type="Pfam" id="PF13560">
    <property type="entry name" value="HTH_31"/>
    <property type="match status" value="1"/>
</dbReference>
<dbReference type="CDD" id="cd00592">
    <property type="entry name" value="HTH_MerR-like"/>
    <property type="match status" value="1"/>
</dbReference>
<dbReference type="AlphaFoldDB" id="A0A068THT6"/>
<dbReference type="SMART" id="SM00530">
    <property type="entry name" value="HTH_XRE"/>
    <property type="match status" value="1"/>
</dbReference>
<evidence type="ECO:0000313" key="4">
    <source>
        <dbReference type="EMBL" id="CDN57641.1"/>
    </source>
</evidence>
<geneLocation type="plasmid" evidence="5">
    <name>II</name>
</geneLocation>
<dbReference type="Gene3D" id="2.60.120.10">
    <property type="entry name" value="Jelly Rolls"/>
    <property type="match status" value="1"/>
</dbReference>
<dbReference type="SUPFAM" id="SSF47413">
    <property type="entry name" value="lambda repressor-like DNA-binding domains"/>
    <property type="match status" value="1"/>
</dbReference>
<dbReference type="InterPro" id="IPR009061">
    <property type="entry name" value="DNA-bd_dom_put_sf"/>
</dbReference>
<dbReference type="eggNOG" id="COG0789">
    <property type="taxonomic scope" value="Bacteria"/>
</dbReference>
<dbReference type="InterPro" id="IPR001387">
    <property type="entry name" value="Cro/C1-type_HTH"/>
</dbReference>
<keyword evidence="4" id="KW-0614">Plasmid</keyword>
<dbReference type="PATRIC" id="fig|1028801.3.peg.5411"/>
<dbReference type="EMBL" id="HG938356">
    <property type="protein sequence ID" value="CDN57641.1"/>
    <property type="molecule type" value="Genomic_DNA"/>
</dbReference>
<dbReference type="InterPro" id="IPR011051">
    <property type="entry name" value="RmlC_Cupin_sf"/>
</dbReference>
<dbReference type="InterPro" id="IPR050807">
    <property type="entry name" value="TransReg_Diox_bact_type"/>
</dbReference>
<feature type="domain" description="HTH cro/C1-type" evidence="3">
    <location>
        <begin position="97"/>
        <end position="151"/>
    </location>
</feature>
<sequence>MVATEAGRTTYRVAEAARLAGVSASTLRLWETQGLLAPQRTQTGQRIYSSADVALLKKIAYFRSERGLNPAAIREALEHDETFSSPENGNDNVGRRLRHLRRSIGKTLEDVASDVGVSASTLSSLERTSQGVSFKTLHDLAEYFGTTVSDLSGEKIDAMSEVVRSGEWKAWPATTPGVTVQLLVEGARMMDCHRFVLAAGAASEGAYRHVGEEFIHVLSGQIEVVLDHDKFFDLGAGDTLYFESRRYHSWRNRHDGETILIWINTPPTF</sequence>
<dbReference type="GO" id="GO:0005829">
    <property type="term" value="C:cytosol"/>
    <property type="evidence" value="ECO:0007669"/>
    <property type="project" value="TreeGrafter"/>
</dbReference>
<dbReference type="Pfam" id="PF07883">
    <property type="entry name" value="Cupin_2"/>
    <property type="match status" value="1"/>
</dbReference>